<dbReference type="OrthoDB" id="10678748at2759"/>
<feature type="region of interest" description="Disordered" evidence="1">
    <location>
        <begin position="69"/>
        <end position="130"/>
    </location>
</feature>
<evidence type="ECO:0000313" key="2">
    <source>
        <dbReference type="EMBL" id="CDF77568.1"/>
    </source>
</evidence>
<accession>S0F3X0</accession>
<dbReference type="Gramene" id="CDF77568">
    <property type="protein sequence ID" value="CDF77568"/>
    <property type="gene ID" value="CHC_T00000593001"/>
</dbReference>
<dbReference type="STRING" id="2769.S0F3X0"/>
<feature type="region of interest" description="Disordered" evidence="1">
    <location>
        <begin position="389"/>
        <end position="462"/>
    </location>
</feature>
<reference evidence="3" key="1">
    <citation type="journal article" date="2013" name="Proc. Natl. Acad. Sci. U.S.A.">
        <title>Genome structure and metabolic features in the red seaweed Chondrus crispus shed light on evolution of the Archaeplastida.</title>
        <authorList>
            <person name="Collen J."/>
            <person name="Porcel B."/>
            <person name="Carre W."/>
            <person name="Ball S.G."/>
            <person name="Chaparro C."/>
            <person name="Tonon T."/>
            <person name="Barbeyron T."/>
            <person name="Michel G."/>
            <person name="Noel B."/>
            <person name="Valentin K."/>
            <person name="Elias M."/>
            <person name="Artiguenave F."/>
            <person name="Arun A."/>
            <person name="Aury J.M."/>
            <person name="Barbosa-Neto J.F."/>
            <person name="Bothwell J.H."/>
            <person name="Bouget F.Y."/>
            <person name="Brillet L."/>
            <person name="Cabello-Hurtado F."/>
            <person name="Capella-Gutierrez S."/>
            <person name="Charrier B."/>
            <person name="Cladiere L."/>
            <person name="Cock J.M."/>
            <person name="Coelho S.M."/>
            <person name="Colleoni C."/>
            <person name="Czjzek M."/>
            <person name="Da Silva C."/>
            <person name="Delage L."/>
            <person name="Denoeud F."/>
            <person name="Deschamps P."/>
            <person name="Dittami S.M."/>
            <person name="Gabaldon T."/>
            <person name="Gachon C.M."/>
            <person name="Groisillier A."/>
            <person name="Herve C."/>
            <person name="Jabbari K."/>
            <person name="Katinka M."/>
            <person name="Kloareg B."/>
            <person name="Kowalczyk N."/>
            <person name="Labadie K."/>
            <person name="Leblanc C."/>
            <person name="Lopez P.J."/>
            <person name="McLachlan D.H."/>
            <person name="Meslet-Cladiere L."/>
            <person name="Moustafa A."/>
            <person name="Nehr Z."/>
            <person name="Nyvall Collen P."/>
            <person name="Panaud O."/>
            <person name="Partensky F."/>
            <person name="Poulain J."/>
            <person name="Rensing S.A."/>
            <person name="Rousvoal S."/>
            <person name="Samson G."/>
            <person name="Symeonidi A."/>
            <person name="Weissenbach J."/>
            <person name="Zambounis A."/>
            <person name="Wincker P."/>
            <person name="Boyen C."/>
        </authorList>
    </citation>
    <scope>NUCLEOTIDE SEQUENCE [LARGE SCALE GENOMIC DNA]</scope>
    <source>
        <strain evidence="3">cv. Stackhouse</strain>
    </source>
</reference>
<dbReference type="EMBL" id="HG001902">
    <property type="protein sequence ID" value="CDF77568.1"/>
    <property type="molecule type" value="Genomic_DNA"/>
</dbReference>
<dbReference type="GeneID" id="17325800"/>
<organism evidence="2 3">
    <name type="scientific">Chondrus crispus</name>
    <name type="common">Carrageen Irish moss</name>
    <name type="synonym">Polymorpha crispa</name>
    <dbReference type="NCBI Taxonomy" id="2769"/>
    <lineage>
        <taxon>Eukaryota</taxon>
        <taxon>Rhodophyta</taxon>
        <taxon>Florideophyceae</taxon>
        <taxon>Rhodymeniophycidae</taxon>
        <taxon>Gigartinales</taxon>
        <taxon>Gigartinaceae</taxon>
        <taxon>Chondrus</taxon>
    </lineage>
</organism>
<feature type="compositionally biased region" description="Low complexity" evidence="1">
    <location>
        <begin position="439"/>
        <end position="454"/>
    </location>
</feature>
<feature type="compositionally biased region" description="Polar residues" evidence="1">
    <location>
        <begin position="395"/>
        <end position="410"/>
    </location>
</feature>
<feature type="compositionally biased region" description="Basic and acidic residues" evidence="1">
    <location>
        <begin position="162"/>
        <end position="178"/>
    </location>
</feature>
<dbReference type="KEGG" id="ccp:CHC_T00000593001"/>
<evidence type="ECO:0000256" key="1">
    <source>
        <dbReference type="SAM" id="MobiDB-lite"/>
    </source>
</evidence>
<feature type="compositionally biased region" description="Polar residues" evidence="1">
    <location>
        <begin position="113"/>
        <end position="124"/>
    </location>
</feature>
<sequence>MHPAQVLVTGQHPPLDPRGLPLRVPALIPIQAPIHTAPPSTSQSAPLNHHANIHPQQTEPLLYYGPSLPQQQQQIQQTLHQQQHPPSYNPAALQNHDPKALNQVPTLNPHKPPTSQSFFPNGISTDTAAFPDPATATRVISERSANAKAQAHLAIANAQEQAKAEVRRGQPRENDRQRQASSQDHNQSPHQPQHQHHNLQPSQPDHNEIHQSDPVSQINPQGNDVDVNTAAVLQQLQDGLSHHPDTAEHQSHGQGQLTPAQLVVNMKAMYEVQQKSTQQSRPTHIPTPQLISQPNPHDVPQEQHHHQPTHHQPTHHHRDEQFQRLHDHHHGDAVQDKKGLSVSGAMPPLHQFAAHASHSQQNTIDVDAATYQLAGTRLEGEEVSAVAAASAAMRRQNQSPTYDNSNIMRTDSTDMDVGSTTLSFSGSGTDSVALATGKEQLQQQQLRRPNQPENQDLEDGKDAKKVRADHVDNFLNGQPASFSFPANGQMFDAFQLPNGKIPPSISQSFSFIMKGGPSRESSMEFRKNTLNGGNRDMSIDFLKRDLSMELVSQVRKSSGDQVSSELPRDMSVDFLGRALSQANRDFSMEMQFPQNHLLNLAGKGMSMSHPAFTAQGAITVRCTIERGFESRVCVCGVNRPARRAESSRGRHALKDWSIAG</sequence>
<feature type="region of interest" description="Disordered" evidence="1">
    <location>
        <begin position="272"/>
        <end position="320"/>
    </location>
</feature>
<feature type="region of interest" description="Disordered" evidence="1">
    <location>
        <begin position="157"/>
        <end position="223"/>
    </location>
</feature>
<gene>
    <name evidence="2" type="ORF">CHC_T00000593001</name>
</gene>
<feature type="compositionally biased region" description="Polar residues" evidence="1">
    <location>
        <begin position="213"/>
        <end position="222"/>
    </location>
</feature>
<dbReference type="RefSeq" id="XP_005718069.1">
    <property type="nucleotide sequence ID" value="XM_005718012.1"/>
</dbReference>
<proteinExistence type="predicted"/>
<evidence type="ECO:0000313" key="3">
    <source>
        <dbReference type="Proteomes" id="UP000012073"/>
    </source>
</evidence>
<dbReference type="Proteomes" id="UP000012073">
    <property type="component" value="Unassembled WGS sequence"/>
</dbReference>
<protein>
    <submittedName>
        <fullName evidence="2">Uncharacterized protein</fullName>
    </submittedName>
</protein>
<feature type="region of interest" description="Disordered" evidence="1">
    <location>
        <begin position="1"/>
        <end position="20"/>
    </location>
</feature>
<name>S0F3X0_CHOCR</name>
<feature type="compositionally biased region" description="Polar residues" evidence="1">
    <location>
        <begin position="273"/>
        <end position="282"/>
    </location>
</feature>
<feature type="compositionally biased region" description="Low complexity" evidence="1">
    <location>
        <begin position="418"/>
        <end position="431"/>
    </location>
</feature>
<feature type="compositionally biased region" description="Low complexity" evidence="1">
    <location>
        <begin position="70"/>
        <end position="83"/>
    </location>
</feature>
<feature type="compositionally biased region" description="Basic residues" evidence="1">
    <location>
        <begin position="306"/>
        <end position="316"/>
    </location>
</feature>
<keyword evidence="3" id="KW-1185">Reference proteome</keyword>
<feature type="compositionally biased region" description="Low complexity" evidence="1">
    <location>
        <begin position="181"/>
        <end position="204"/>
    </location>
</feature>
<dbReference type="AlphaFoldDB" id="S0F3X0"/>